<organism evidence="2 3">
    <name type="scientific">Nocardiopsis gilva YIM 90087</name>
    <dbReference type="NCBI Taxonomy" id="1235441"/>
    <lineage>
        <taxon>Bacteria</taxon>
        <taxon>Bacillati</taxon>
        <taxon>Actinomycetota</taxon>
        <taxon>Actinomycetes</taxon>
        <taxon>Streptosporangiales</taxon>
        <taxon>Nocardiopsidaceae</taxon>
        <taxon>Nocardiopsis</taxon>
    </lineage>
</organism>
<dbReference type="RefSeq" id="WP_017618286.1">
    <property type="nucleotide sequence ID" value="NZ_ANBG01000160.1"/>
</dbReference>
<evidence type="ECO:0000256" key="1">
    <source>
        <dbReference type="SAM" id="Phobius"/>
    </source>
</evidence>
<feature type="transmembrane region" description="Helical" evidence="1">
    <location>
        <begin position="109"/>
        <end position="132"/>
    </location>
</feature>
<protein>
    <submittedName>
        <fullName evidence="2">Uncharacterized protein</fullName>
    </submittedName>
</protein>
<gene>
    <name evidence="2" type="ORF">CDO52_17790</name>
</gene>
<evidence type="ECO:0000313" key="3">
    <source>
        <dbReference type="Proteomes" id="UP000215005"/>
    </source>
</evidence>
<sequence length="476" mass="49196">MSSGREPGRQRGSVVIVISRDEHSAEVTIEGRTQVVTGSIPKETRRAALDVATGYAAHLSRSVLVNARDANGSWQLIISPTGVVRAAGGSEAELVARPSAKRQGKGKKVALALSGGALAVVAAVGVGVVWVWGPDLIGTEVNGGSAEESGVILETRAAPPGFSREAAWRLPTRTGTRPALAPDGSLAAFINPNDELVVVDPKGEQKWSAQLPLSSSDIAGAPVFVATGDGYGVAITDNETLWQWPAGGGDPEAIDLPDNARVTFAGTSPLVLEDDRAYIPDGEKLKEVKVPSGFGAMLADTDRVLMGVRTGRWTWVDAGAAKDKEKEIVPKAPSGADRPIELLTAGADYVVVLWKADGGGDDLVALHDAEDGSAIAAAEVDADDVADVRWVRGGSLAAYGPVIFDLAAGEGRTLNGFTPASVAGDLVYGDAGGAPVAIPADGDPIDMDRDAVRPWGLLDDRALVIADGDLYALSPE</sequence>
<accession>A0A223S8K0</accession>
<dbReference type="OrthoDB" id="4350051at2"/>
<keyword evidence="1" id="KW-0472">Membrane</keyword>
<dbReference type="SUPFAM" id="SSF50998">
    <property type="entry name" value="Quinoprotein alcohol dehydrogenase-like"/>
    <property type="match status" value="1"/>
</dbReference>
<keyword evidence="1" id="KW-0812">Transmembrane</keyword>
<dbReference type="InterPro" id="IPR011047">
    <property type="entry name" value="Quinoprotein_ADH-like_sf"/>
</dbReference>
<keyword evidence="3" id="KW-1185">Reference proteome</keyword>
<reference evidence="2 3" key="1">
    <citation type="submission" date="2017-08" db="EMBL/GenBank/DDBJ databases">
        <title>The complete genome sequence of Nocardiopsis gilva YIM 90087.</title>
        <authorList>
            <person name="Yin M."/>
            <person name="Tang S."/>
        </authorList>
    </citation>
    <scope>NUCLEOTIDE SEQUENCE [LARGE SCALE GENOMIC DNA]</scope>
    <source>
        <strain evidence="2 3">YIM 90087</strain>
    </source>
</reference>
<dbReference type="EMBL" id="CP022753">
    <property type="protein sequence ID" value="ASU84402.1"/>
    <property type="molecule type" value="Genomic_DNA"/>
</dbReference>
<name>A0A223S8K0_9ACTN</name>
<dbReference type="Proteomes" id="UP000215005">
    <property type="component" value="Chromosome"/>
</dbReference>
<proteinExistence type="predicted"/>
<evidence type="ECO:0000313" key="2">
    <source>
        <dbReference type="EMBL" id="ASU84402.1"/>
    </source>
</evidence>
<keyword evidence="1" id="KW-1133">Transmembrane helix</keyword>
<dbReference type="KEGG" id="ngv:CDO52_17790"/>
<dbReference type="AlphaFoldDB" id="A0A223S8K0"/>